<reference evidence="1 2" key="1">
    <citation type="submission" date="2017-11" db="EMBL/GenBank/DDBJ databases">
        <title>Taxonomic description and genome sequences of Spirosoma HA7 sp. nov., isolated from pollen microhabitat of Corylus avellana.</title>
        <authorList>
            <person name="Ambika Manirajan B."/>
            <person name="Suarez C."/>
            <person name="Ratering S."/>
            <person name="Geissler-Plaum R."/>
            <person name="Cardinale M."/>
            <person name="Sylvia S."/>
        </authorList>
    </citation>
    <scope>NUCLEOTIDE SEQUENCE [LARGE SCALE GENOMIC DNA]</scope>
    <source>
        <strain evidence="1 2">HA7</strain>
    </source>
</reference>
<proteinExistence type="predicted"/>
<dbReference type="AlphaFoldDB" id="A0A2K8Z0P0"/>
<evidence type="ECO:0000313" key="2">
    <source>
        <dbReference type="Proteomes" id="UP000232883"/>
    </source>
</evidence>
<evidence type="ECO:0000313" key="1">
    <source>
        <dbReference type="EMBL" id="AUD03447.1"/>
    </source>
</evidence>
<accession>A0A2K8Z0P0</accession>
<organism evidence="1 2">
    <name type="scientific">Spirosoma pollinicola</name>
    <dbReference type="NCBI Taxonomy" id="2057025"/>
    <lineage>
        <taxon>Bacteria</taxon>
        <taxon>Pseudomonadati</taxon>
        <taxon>Bacteroidota</taxon>
        <taxon>Cytophagia</taxon>
        <taxon>Cytophagales</taxon>
        <taxon>Cytophagaceae</taxon>
        <taxon>Spirosoma</taxon>
    </lineage>
</organism>
<dbReference type="KEGG" id="spir:CWM47_17365"/>
<sequence length="67" mass="7870">MHTNSTTDFDRIGRIIRLIKIYRQGETPMALCLSREQYLKYYLSASDWIFWQALKVDELPDLTASVS</sequence>
<keyword evidence="2" id="KW-1185">Reference proteome</keyword>
<dbReference type="RefSeq" id="WP_100989514.1">
    <property type="nucleotide sequence ID" value="NZ_CP025096.1"/>
</dbReference>
<name>A0A2K8Z0P0_9BACT</name>
<dbReference type="EMBL" id="CP025096">
    <property type="protein sequence ID" value="AUD03447.1"/>
    <property type="molecule type" value="Genomic_DNA"/>
</dbReference>
<gene>
    <name evidence="1" type="ORF">CWM47_17365</name>
</gene>
<dbReference type="Proteomes" id="UP000232883">
    <property type="component" value="Chromosome"/>
</dbReference>
<protein>
    <submittedName>
        <fullName evidence="1">Uncharacterized protein</fullName>
    </submittedName>
</protein>